<feature type="region of interest" description="Disordered" evidence="1">
    <location>
        <begin position="1"/>
        <end position="28"/>
    </location>
</feature>
<protein>
    <submittedName>
        <fullName evidence="2">Uncharacterized protein</fullName>
    </submittedName>
</protein>
<dbReference type="AlphaFoldDB" id="A0AAE1G5V6"/>
<dbReference type="Proteomes" id="UP001286313">
    <property type="component" value="Unassembled WGS sequence"/>
</dbReference>
<feature type="compositionally biased region" description="Low complexity" evidence="1">
    <location>
        <begin position="13"/>
        <end position="24"/>
    </location>
</feature>
<comment type="caution">
    <text evidence="2">The sequence shown here is derived from an EMBL/GenBank/DDBJ whole genome shotgun (WGS) entry which is preliminary data.</text>
</comment>
<evidence type="ECO:0000313" key="2">
    <source>
        <dbReference type="EMBL" id="KAK3885926.1"/>
    </source>
</evidence>
<keyword evidence="3" id="KW-1185">Reference proteome</keyword>
<reference evidence="2" key="1">
    <citation type="submission" date="2023-10" db="EMBL/GenBank/DDBJ databases">
        <title>Genome assemblies of two species of porcelain crab, Petrolisthes cinctipes and Petrolisthes manimaculis (Anomura: Porcellanidae).</title>
        <authorList>
            <person name="Angst P."/>
        </authorList>
    </citation>
    <scope>NUCLEOTIDE SEQUENCE</scope>
    <source>
        <strain evidence="2">PB745_01</strain>
        <tissue evidence="2">Gill</tissue>
    </source>
</reference>
<accession>A0AAE1G5V6</accession>
<name>A0AAE1G5V6_PETCI</name>
<evidence type="ECO:0000313" key="3">
    <source>
        <dbReference type="Proteomes" id="UP001286313"/>
    </source>
</evidence>
<organism evidence="2 3">
    <name type="scientific">Petrolisthes cinctipes</name>
    <name type="common">Flat porcelain crab</name>
    <dbReference type="NCBI Taxonomy" id="88211"/>
    <lineage>
        <taxon>Eukaryota</taxon>
        <taxon>Metazoa</taxon>
        <taxon>Ecdysozoa</taxon>
        <taxon>Arthropoda</taxon>
        <taxon>Crustacea</taxon>
        <taxon>Multicrustacea</taxon>
        <taxon>Malacostraca</taxon>
        <taxon>Eumalacostraca</taxon>
        <taxon>Eucarida</taxon>
        <taxon>Decapoda</taxon>
        <taxon>Pleocyemata</taxon>
        <taxon>Anomura</taxon>
        <taxon>Galatheoidea</taxon>
        <taxon>Porcellanidae</taxon>
        <taxon>Petrolisthes</taxon>
    </lineage>
</organism>
<proteinExistence type="predicted"/>
<evidence type="ECO:0000256" key="1">
    <source>
        <dbReference type="SAM" id="MobiDB-lite"/>
    </source>
</evidence>
<feature type="non-terminal residue" evidence="2">
    <location>
        <position position="1"/>
    </location>
</feature>
<dbReference type="EMBL" id="JAWQEG010000753">
    <property type="protein sequence ID" value="KAK3885926.1"/>
    <property type="molecule type" value="Genomic_DNA"/>
</dbReference>
<gene>
    <name evidence="2" type="ORF">Pcinc_009894</name>
</gene>
<sequence length="107" mass="11615">MMLASTAPLFPTQPASQPASQPAQGEVGGGRVGVDQIWMDLVQVWSRWVRYGQLQGSSFTLVLPFIPSYPSSPIPMDSLPIHTVGSAHLMSSGQLVFFIGRHMKGYV</sequence>